<evidence type="ECO:0000313" key="1">
    <source>
        <dbReference type="EMBL" id="SES01773.1"/>
    </source>
</evidence>
<dbReference type="OrthoDB" id="756984at2"/>
<dbReference type="Proteomes" id="UP000199572">
    <property type="component" value="Unassembled WGS sequence"/>
</dbReference>
<organism evidence="1 2">
    <name type="scientific">Pedobacter rhizosphaerae</name>
    <dbReference type="NCBI Taxonomy" id="390241"/>
    <lineage>
        <taxon>Bacteria</taxon>
        <taxon>Pseudomonadati</taxon>
        <taxon>Bacteroidota</taxon>
        <taxon>Sphingobacteriia</taxon>
        <taxon>Sphingobacteriales</taxon>
        <taxon>Sphingobacteriaceae</taxon>
        <taxon>Pedobacter</taxon>
    </lineage>
</organism>
<dbReference type="AlphaFoldDB" id="A0A1H9TYF5"/>
<dbReference type="EMBL" id="FOGG01000025">
    <property type="protein sequence ID" value="SES01773.1"/>
    <property type="molecule type" value="Genomic_DNA"/>
</dbReference>
<evidence type="ECO:0000313" key="2">
    <source>
        <dbReference type="Proteomes" id="UP000199572"/>
    </source>
</evidence>
<proteinExistence type="predicted"/>
<name>A0A1H9TYF5_9SPHI</name>
<sequence length="183" mass="20894">MSKYIQNAVLIILLLMNLSCRKNVSVIEERELDQKNLTPCSTGDCSYRYTRWNDLDSLVHPITGSFRVFVFEVNFGEGDMKIFLKAPMEGVAFSIDQQDFKNGKVIFQRNCPSCRIAALSPQTGRIRGLRIARDDPFAPETWIVEANLVLTDSGKTLSRQIYFKQRFYPDSISPKENKSQVAD</sequence>
<dbReference type="RefSeq" id="WP_090886680.1">
    <property type="nucleotide sequence ID" value="NZ_FOGG01000025.1"/>
</dbReference>
<protein>
    <submittedName>
        <fullName evidence="1">Uncharacterized protein</fullName>
    </submittedName>
</protein>
<keyword evidence="2" id="KW-1185">Reference proteome</keyword>
<accession>A0A1H9TYF5</accession>
<gene>
    <name evidence="1" type="ORF">SAMN04488023_12536</name>
</gene>
<reference evidence="1 2" key="1">
    <citation type="submission" date="2016-10" db="EMBL/GenBank/DDBJ databases">
        <authorList>
            <person name="de Groot N.N."/>
        </authorList>
    </citation>
    <scope>NUCLEOTIDE SEQUENCE [LARGE SCALE GENOMIC DNA]</scope>
    <source>
        <strain evidence="1 2">DSM 18610</strain>
    </source>
</reference>